<dbReference type="InterPro" id="IPR028994">
    <property type="entry name" value="Integrin_alpha_N"/>
</dbReference>
<reference evidence="8" key="1">
    <citation type="submission" date="2025-08" db="UniProtKB">
        <authorList>
            <consortium name="RefSeq"/>
        </authorList>
    </citation>
    <scope>IDENTIFICATION</scope>
    <source>
        <tissue evidence="8">Muscle</tissue>
    </source>
</reference>
<proteinExistence type="predicted"/>
<evidence type="ECO:0000256" key="1">
    <source>
        <dbReference type="ARBA" id="ARBA00004167"/>
    </source>
</evidence>
<keyword evidence="7" id="KW-1185">Reference proteome</keyword>
<dbReference type="InterPro" id="IPR055409">
    <property type="entry name" value="Beta-prop_FAM234A_B"/>
</dbReference>
<gene>
    <name evidence="8" type="primary">LOC111089596</name>
</gene>
<evidence type="ECO:0000313" key="8">
    <source>
        <dbReference type="RefSeq" id="XP_022258109.1"/>
    </source>
</evidence>
<evidence type="ECO:0000313" key="7">
    <source>
        <dbReference type="Proteomes" id="UP000694941"/>
    </source>
</evidence>
<evidence type="ECO:0000256" key="3">
    <source>
        <dbReference type="ARBA" id="ARBA00022989"/>
    </source>
</evidence>
<protein>
    <submittedName>
        <fullName evidence="8">Protein FAM234A-like</fullName>
    </submittedName>
</protein>
<keyword evidence="2 5" id="KW-0812">Transmembrane</keyword>
<name>A0ABM1TQF3_LIMPO</name>
<dbReference type="PANTHER" id="PTHR21419">
    <property type="match status" value="1"/>
</dbReference>
<dbReference type="PANTHER" id="PTHR21419:SF30">
    <property type="entry name" value="IG-LIKE DOMAIN-CONTAINING PROTEIN"/>
    <property type="match status" value="1"/>
</dbReference>
<keyword evidence="4 5" id="KW-0472">Membrane</keyword>
<organism evidence="7 8">
    <name type="scientific">Limulus polyphemus</name>
    <name type="common">Atlantic horseshoe crab</name>
    <dbReference type="NCBI Taxonomy" id="6850"/>
    <lineage>
        <taxon>Eukaryota</taxon>
        <taxon>Metazoa</taxon>
        <taxon>Ecdysozoa</taxon>
        <taxon>Arthropoda</taxon>
        <taxon>Chelicerata</taxon>
        <taxon>Merostomata</taxon>
        <taxon>Xiphosura</taxon>
        <taxon>Limulidae</taxon>
        <taxon>Limulus</taxon>
    </lineage>
</organism>
<dbReference type="Proteomes" id="UP000694941">
    <property type="component" value="Unplaced"/>
</dbReference>
<evidence type="ECO:0000256" key="4">
    <source>
        <dbReference type="ARBA" id="ARBA00023136"/>
    </source>
</evidence>
<accession>A0ABM1TQF3</accession>
<feature type="domain" description="FAM234A/B beta-propeller" evidence="6">
    <location>
        <begin position="159"/>
        <end position="300"/>
    </location>
</feature>
<feature type="non-terminal residue" evidence="8">
    <location>
        <position position="350"/>
    </location>
</feature>
<feature type="transmembrane region" description="Helical" evidence="5">
    <location>
        <begin position="79"/>
        <end position="99"/>
    </location>
</feature>
<dbReference type="Pfam" id="PF23727">
    <property type="entry name" value="Beta-prop_FAM234A_B"/>
    <property type="match status" value="1"/>
</dbReference>
<dbReference type="GeneID" id="111089596"/>
<keyword evidence="3 5" id="KW-1133">Transmembrane helix</keyword>
<dbReference type="RefSeq" id="XP_022258109.1">
    <property type="nucleotide sequence ID" value="XM_022402401.1"/>
</dbReference>
<evidence type="ECO:0000256" key="5">
    <source>
        <dbReference type="SAM" id="Phobius"/>
    </source>
</evidence>
<sequence>MKERLPNYFPLLEQISEDDDDDDIGCCSSSGNQKCSTKSLDLEKPKHGERTTEASIGLMPPLQTETEVSLGPMSPVQKLLFLLSLLLCLLFFITFGWLLPCNLPGFSGQQKQEKANWLARLNNTEITTNLEAVALKFGGPPFLVIFGMRSKANNSDNAGLMALSQSDGKTLWYVPLHSMPTSLKCNMLDINRDGVMDCIVRGQNGLFVAVNSINGHTFWYLHNHNNQPPPVGLSAPVIIPDCDGDLVPEIVVAYRIQNVNSDNNDSSLTYMAVVSSSSGQLLGLLHHLEVCNKIPAIVTRQTDDIENIDIVFFCSNGSNDGNVWVLPSSSLCKSGTVHSDALNSLRSVYG</sequence>
<evidence type="ECO:0000256" key="2">
    <source>
        <dbReference type="ARBA" id="ARBA00022692"/>
    </source>
</evidence>
<evidence type="ECO:0000259" key="6">
    <source>
        <dbReference type="Pfam" id="PF23727"/>
    </source>
</evidence>
<comment type="subcellular location">
    <subcellularLocation>
        <location evidence="1">Membrane</location>
        <topology evidence="1">Single-pass membrane protein</topology>
    </subcellularLocation>
</comment>
<dbReference type="InterPro" id="IPR045232">
    <property type="entry name" value="FAM234"/>
</dbReference>
<dbReference type="SUPFAM" id="SSF69318">
    <property type="entry name" value="Integrin alpha N-terminal domain"/>
    <property type="match status" value="1"/>
</dbReference>